<dbReference type="AlphaFoldDB" id="A0A2P2PAK9"/>
<proteinExistence type="predicted"/>
<feature type="transmembrane region" description="Helical" evidence="1">
    <location>
        <begin position="6"/>
        <end position="27"/>
    </location>
</feature>
<keyword evidence="1" id="KW-0812">Transmembrane</keyword>
<accession>A0A2P2PAK9</accession>
<keyword evidence="1" id="KW-1133">Transmembrane helix</keyword>
<reference evidence="2" key="1">
    <citation type="submission" date="2018-02" db="EMBL/GenBank/DDBJ databases">
        <title>Rhizophora mucronata_Transcriptome.</title>
        <authorList>
            <person name="Meera S.P."/>
            <person name="Sreeshan A."/>
            <person name="Augustine A."/>
        </authorList>
    </citation>
    <scope>NUCLEOTIDE SEQUENCE</scope>
    <source>
        <tissue evidence="2">Leaf</tissue>
    </source>
</reference>
<evidence type="ECO:0000313" key="2">
    <source>
        <dbReference type="EMBL" id="MBX51786.1"/>
    </source>
</evidence>
<name>A0A2P2PAK9_RHIMU</name>
<keyword evidence="1" id="KW-0472">Membrane</keyword>
<organism evidence="2">
    <name type="scientific">Rhizophora mucronata</name>
    <name type="common">Asiatic mangrove</name>
    <dbReference type="NCBI Taxonomy" id="61149"/>
    <lineage>
        <taxon>Eukaryota</taxon>
        <taxon>Viridiplantae</taxon>
        <taxon>Streptophyta</taxon>
        <taxon>Embryophyta</taxon>
        <taxon>Tracheophyta</taxon>
        <taxon>Spermatophyta</taxon>
        <taxon>Magnoliopsida</taxon>
        <taxon>eudicotyledons</taxon>
        <taxon>Gunneridae</taxon>
        <taxon>Pentapetalae</taxon>
        <taxon>rosids</taxon>
        <taxon>fabids</taxon>
        <taxon>Malpighiales</taxon>
        <taxon>Rhizophoraceae</taxon>
        <taxon>Rhizophora</taxon>
    </lineage>
</organism>
<sequence>MFFWFTHLTILIVFLAFVLRMNLWWIAMPLNVSKVKMV</sequence>
<protein>
    <submittedName>
        <fullName evidence="2">Uncharacterized protein</fullName>
    </submittedName>
</protein>
<dbReference type="EMBL" id="GGEC01071302">
    <property type="protein sequence ID" value="MBX51786.1"/>
    <property type="molecule type" value="Transcribed_RNA"/>
</dbReference>
<evidence type="ECO:0000256" key="1">
    <source>
        <dbReference type="SAM" id="Phobius"/>
    </source>
</evidence>